<dbReference type="Proteomes" id="UP000663844">
    <property type="component" value="Unassembled WGS sequence"/>
</dbReference>
<evidence type="ECO:0000256" key="1">
    <source>
        <dbReference type="SAM" id="MobiDB-lite"/>
    </source>
</evidence>
<evidence type="ECO:0000313" key="3">
    <source>
        <dbReference type="Proteomes" id="UP000663844"/>
    </source>
</evidence>
<feature type="compositionally biased region" description="Polar residues" evidence="1">
    <location>
        <begin position="58"/>
        <end position="67"/>
    </location>
</feature>
<accession>A0A820F8E9</accession>
<feature type="compositionally biased region" description="Low complexity" evidence="1">
    <location>
        <begin position="76"/>
        <end position="86"/>
    </location>
</feature>
<feature type="region of interest" description="Disordered" evidence="1">
    <location>
        <begin position="1"/>
        <end position="93"/>
    </location>
</feature>
<proteinExistence type="predicted"/>
<name>A0A820F8E9_9BILA</name>
<protein>
    <submittedName>
        <fullName evidence="2">Uncharacterized protein</fullName>
    </submittedName>
</protein>
<feature type="non-terminal residue" evidence="2">
    <location>
        <position position="1"/>
    </location>
</feature>
<comment type="caution">
    <text evidence="2">The sequence shown here is derived from an EMBL/GenBank/DDBJ whole genome shotgun (WGS) entry which is preliminary data.</text>
</comment>
<dbReference type="AlphaFoldDB" id="A0A820F8E9"/>
<organism evidence="2 3">
    <name type="scientific">Adineta steineri</name>
    <dbReference type="NCBI Taxonomy" id="433720"/>
    <lineage>
        <taxon>Eukaryota</taxon>
        <taxon>Metazoa</taxon>
        <taxon>Spiralia</taxon>
        <taxon>Gnathifera</taxon>
        <taxon>Rotifera</taxon>
        <taxon>Eurotatoria</taxon>
        <taxon>Bdelloidea</taxon>
        <taxon>Adinetida</taxon>
        <taxon>Adinetidae</taxon>
        <taxon>Adineta</taxon>
    </lineage>
</organism>
<gene>
    <name evidence="2" type="ORF">OXD698_LOCUS43953</name>
</gene>
<reference evidence="2" key="1">
    <citation type="submission" date="2021-02" db="EMBL/GenBank/DDBJ databases">
        <authorList>
            <person name="Nowell W R."/>
        </authorList>
    </citation>
    <scope>NUCLEOTIDE SEQUENCE</scope>
</reference>
<evidence type="ECO:0000313" key="2">
    <source>
        <dbReference type="EMBL" id="CAF4260638.1"/>
    </source>
</evidence>
<feature type="compositionally biased region" description="Acidic residues" evidence="1">
    <location>
        <begin position="16"/>
        <end position="31"/>
    </location>
</feature>
<feature type="compositionally biased region" description="Basic and acidic residues" evidence="1">
    <location>
        <begin position="40"/>
        <end position="57"/>
    </location>
</feature>
<sequence>ISDLKKSLQAAKSLTDDIEEDIEIDPDEQDDSNQSLIQNEAKETSRISSSDVKKKLSESFQSKNRYSTFGDKHDTSTTSNNNKDSSGNADSED</sequence>
<dbReference type="EMBL" id="CAJOAZ010012982">
    <property type="protein sequence ID" value="CAF4260638.1"/>
    <property type="molecule type" value="Genomic_DNA"/>
</dbReference>